<keyword evidence="2" id="KW-1185">Reference proteome</keyword>
<protein>
    <submittedName>
        <fullName evidence="1">Uncharacterized protein</fullName>
    </submittedName>
</protein>
<evidence type="ECO:0000313" key="2">
    <source>
        <dbReference type="Proteomes" id="UP000272729"/>
    </source>
</evidence>
<reference evidence="1 2" key="1">
    <citation type="submission" date="2018-10" db="EMBL/GenBank/DDBJ databases">
        <title>Sequencing the genomes of 1000 actinobacteria strains.</title>
        <authorList>
            <person name="Klenk H.-P."/>
        </authorList>
    </citation>
    <scope>NUCLEOTIDE SEQUENCE [LARGE SCALE GENOMIC DNA]</scope>
    <source>
        <strain evidence="1 2">DSM 43911</strain>
    </source>
</reference>
<evidence type="ECO:0000313" key="1">
    <source>
        <dbReference type="EMBL" id="RKT68174.1"/>
    </source>
</evidence>
<dbReference type="EMBL" id="RBXR01000001">
    <property type="protein sequence ID" value="RKT68174.1"/>
    <property type="molecule type" value="Genomic_DNA"/>
</dbReference>
<name>A0A495X4Y6_9PSEU</name>
<dbReference type="RefSeq" id="WP_121218983.1">
    <property type="nucleotide sequence ID" value="NZ_JBIUBA010000015.1"/>
</dbReference>
<dbReference type="AlphaFoldDB" id="A0A495X4Y6"/>
<dbReference type="Gene3D" id="1.25.40.10">
    <property type="entry name" value="Tetratricopeptide repeat domain"/>
    <property type="match status" value="1"/>
</dbReference>
<dbReference type="SUPFAM" id="SSF48452">
    <property type="entry name" value="TPR-like"/>
    <property type="match status" value="1"/>
</dbReference>
<proteinExistence type="predicted"/>
<dbReference type="OrthoDB" id="3701139at2"/>
<sequence>MAPRYDPEPGPRGLARRLSALAAAGVPVRCGVVLGLHPPGAGSSRVAEVTHTLARHLVDGTASPRFNTVPSPMTRVYAAASRGRLDALGPDMKAFPADLATPLWWRVLDRTGGPLTTVERSTAADLLLRLGYQRRAADVVGDRPELVVKRLAVRYWSSPSSTEIESEALREAHDRGHPAEVRHTLALFVVARNGRRGTATPAFHEAAAVASRTIPSDPLRLQAHYRALAFVPYLRGDLPGTWTLLRRAVECQYSVVPETPLERLAWEDHAFPLHETIARTHLLTGAPDRAAAETDHLVTLSPNDHRTWSLRGDAFLAADRLEEAITAYDRGVALGGLPAARAAFHRGWAQRRLGLRAEAAESFALSQRIDPTAPAVAEALAEVSGVGAGGGA</sequence>
<organism evidence="1 2">
    <name type="scientific">Saccharothrix variisporea</name>
    <dbReference type="NCBI Taxonomy" id="543527"/>
    <lineage>
        <taxon>Bacteria</taxon>
        <taxon>Bacillati</taxon>
        <taxon>Actinomycetota</taxon>
        <taxon>Actinomycetes</taxon>
        <taxon>Pseudonocardiales</taxon>
        <taxon>Pseudonocardiaceae</taxon>
        <taxon>Saccharothrix</taxon>
    </lineage>
</organism>
<dbReference type="Proteomes" id="UP000272729">
    <property type="component" value="Unassembled WGS sequence"/>
</dbReference>
<gene>
    <name evidence="1" type="ORF">DFJ66_1355</name>
</gene>
<comment type="caution">
    <text evidence="1">The sequence shown here is derived from an EMBL/GenBank/DDBJ whole genome shotgun (WGS) entry which is preliminary data.</text>
</comment>
<accession>A0A495X4Y6</accession>
<dbReference type="InterPro" id="IPR011990">
    <property type="entry name" value="TPR-like_helical_dom_sf"/>
</dbReference>